<accession>A0A078ACL3</accession>
<organism evidence="2 3">
    <name type="scientific">Stylonychia lemnae</name>
    <name type="common">Ciliate</name>
    <dbReference type="NCBI Taxonomy" id="5949"/>
    <lineage>
        <taxon>Eukaryota</taxon>
        <taxon>Sar</taxon>
        <taxon>Alveolata</taxon>
        <taxon>Ciliophora</taxon>
        <taxon>Intramacronucleata</taxon>
        <taxon>Spirotrichea</taxon>
        <taxon>Stichotrichia</taxon>
        <taxon>Sporadotrichida</taxon>
        <taxon>Oxytrichidae</taxon>
        <taxon>Stylonychinae</taxon>
        <taxon>Stylonychia</taxon>
    </lineage>
</organism>
<evidence type="ECO:0000313" key="2">
    <source>
        <dbReference type="EMBL" id="CDW79327.1"/>
    </source>
</evidence>
<feature type="chain" id="PRO_5001729365" evidence="1">
    <location>
        <begin position="23"/>
        <end position="158"/>
    </location>
</feature>
<keyword evidence="3" id="KW-1185">Reference proteome</keyword>
<reference evidence="2 3" key="1">
    <citation type="submission" date="2014-06" db="EMBL/GenBank/DDBJ databases">
        <authorList>
            <person name="Swart Estienne"/>
        </authorList>
    </citation>
    <scope>NUCLEOTIDE SEQUENCE [LARGE SCALE GENOMIC DNA]</scope>
    <source>
        <strain evidence="2 3">130c</strain>
    </source>
</reference>
<evidence type="ECO:0000313" key="3">
    <source>
        <dbReference type="Proteomes" id="UP000039865"/>
    </source>
</evidence>
<sequence length="158" mass="18229">MKRLGISIISIAINLLISSSAASTISNLPIPVSESLYRQLYNQQENLSASGKAQVLQINLRLLQLQTSLSINGDTSLLNCGINFGQHKIQKDYHYHQLWDYNQLGLYNNNGAYNHNYYNHNHHNNINYNNCCTNNNHNYYNNNDYHDYTSTTNNLKCW</sequence>
<name>A0A078ACL3_STYLE</name>
<dbReference type="InParanoid" id="A0A078ACL3"/>
<protein>
    <submittedName>
        <fullName evidence="2">Uncharacterized protein</fullName>
    </submittedName>
</protein>
<keyword evidence="1" id="KW-0732">Signal</keyword>
<proteinExistence type="predicted"/>
<gene>
    <name evidence="2" type="primary">Contig5851.g6274</name>
    <name evidence="2" type="ORF">STYLEM_8314</name>
</gene>
<dbReference type="AlphaFoldDB" id="A0A078ACL3"/>
<feature type="signal peptide" evidence="1">
    <location>
        <begin position="1"/>
        <end position="22"/>
    </location>
</feature>
<evidence type="ECO:0000256" key="1">
    <source>
        <dbReference type="SAM" id="SignalP"/>
    </source>
</evidence>
<dbReference type="Proteomes" id="UP000039865">
    <property type="component" value="Unassembled WGS sequence"/>
</dbReference>
<dbReference type="EMBL" id="CCKQ01007898">
    <property type="protein sequence ID" value="CDW79327.1"/>
    <property type="molecule type" value="Genomic_DNA"/>
</dbReference>